<dbReference type="AlphaFoldDB" id="D2TYU0"/>
<organism evidence="2">
    <name type="scientific">Arsenophonus nasoniae</name>
    <name type="common">son-killer infecting Nasonia vitripennis</name>
    <dbReference type="NCBI Taxonomy" id="638"/>
    <lineage>
        <taxon>Bacteria</taxon>
        <taxon>Pseudomonadati</taxon>
        <taxon>Pseudomonadota</taxon>
        <taxon>Gammaproteobacteria</taxon>
        <taxon>Enterobacterales</taxon>
        <taxon>Morganellaceae</taxon>
        <taxon>Arsenophonus</taxon>
    </lineage>
</organism>
<dbReference type="GO" id="GO:0005509">
    <property type="term" value="F:calcium ion binding"/>
    <property type="evidence" value="ECO:0007669"/>
    <property type="project" value="InterPro"/>
</dbReference>
<dbReference type="InterPro" id="IPR011049">
    <property type="entry name" value="Serralysin-like_metalloprot_C"/>
</dbReference>
<protein>
    <submittedName>
        <fullName evidence="2">RTX-family protein</fullName>
    </submittedName>
</protein>
<keyword evidence="1" id="KW-0106">Calcium</keyword>
<dbReference type="Pfam" id="PF00353">
    <property type="entry name" value="HemolysinCabind"/>
    <property type="match status" value="1"/>
</dbReference>
<evidence type="ECO:0000313" key="2">
    <source>
        <dbReference type="EMBL" id="CBA72634.1"/>
    </source>
</evidence>
<reference evidence="2" key="1">
    <citation type="journal article" date="2010" name="Insect Mol. Biol.">
        <title>The draft genome sequence of Arsenophonus nasoniae, son-killer bacterium of Nasonia vitripennis, reveals genes associated with virulence and symbiosis.</title>
        <authorList>
            <person name="Wilkes T."/>
            <person name="Darby A.C."/>
            <person name="Choi J."/>
            <person name="Colborne J.K."/>
            <person name="Werren J.H."/>
            <person name="Hurst G.D.D."/>
        </authorList>
    </citation>
    <scope>NUCLEOTIDE SEQUENCE</scope>
</reference>
<evidence type="ECO:0000256" key="1">
    <source>
        <dbReference type="ARBA" id="ARBA00022837"/>
    </source>
</evidence>
<dbReference type="SUPFAM" id="SSF51120">
    <property type="entry name" value="beta-Roll"/>
    <property type="match status" value="1"/>
</dbReference>
<gene>
    <name evidence="2" type="ORF">ARN_13230</name>
</gene>
<dbReference type="InterPro" id="IPR001343">
    <property type="entry name" value="Hemolysn_Ca-bd"/>
</dbReference>
<proteinExistence type="predicted"/>
<dbReference type="Gene3D" id="2.150.10.10">
    <property type="entry name" value="Serralysin-like metalloprotease, C-terminal"/>
    <property type="match status" value="1"/>
</dbReference>
<sequence length="294" mass="33169">MTTGNIDDSIIFDFKEIANTYTNEDIFIIILKDHNGYDFNFVNNNLYYQGSVRLPTIKFVNNFGDFYGKIYLLDKNNQYFFISYQDNKYQITPCTTVQIPSEFDDNIFYPKGYSQVIKVNLSAGNDILTDMSETGKIILAGDGNGNDIISTGDGNDIIISTQGNNIIDAGKGNNILAINHGTGDINVLLNEGNNKIFIQGLGGGAVFDYRDNDLVISSRNNNNKITIYDYEKYKNKLEINTSLNSDILFDEKDIALLIDVASSFQQKNNEFIISNLTVNEKNIVNQLFQYNKMN</sequence>
<dbReference type="EMBL" id="FN545185">
    <property type="protein sequence ID" value="CBA72634.1"/>
    <property type="molecule type" value="Genomic_DNA"/>
</dbReference>
<accession>D2TYU0</accession>
<name>D2TYU0_9GAMM</name>